<dbReference type="PANTHER" id="PTHR12308">
    <property type="entry name" value="ANOCTAMIN"/>
    <property type="match status" value="1"/>
</dbReference>
<comment type="subcellular location">
    <subcellularLocation>
        <location evidence="1">Membrane</location>
        <topology evidence="1">Multi-pass membrane protein</topology>
    </subcellularLocation>
</comment>
<dbReference type="VEuPathDB" id="FungiDB:SDRG_13937"/>
<evidence type="ECO:0000256" key="2">
    <source>
        <dbReference type="ARBA" id="ARBA00022692"/>
    </source>
</evidence>
<evidence type="ECO:0000256" key="5">
    <source>
        <dbReference type="SAM" id="Phobius"/>
    </source>
</evidence>
<feature type="transmembrane region" description="Helical" evidence="5">
    <location>
        <begin position="277"/>
        <end position="302"/>
    </location>
</feature>
<feature type="transmembrane region" description="Helical" evidence="5">
    <location>
        <begin position="646"/>
        <end position="672"/>
    </location>
</feature>
<name>T0Q4N8_SAPDV</name>
<dbReference type="GO" id="GO:0005254">
    <property type="term" value="F:chloride channel activity"/>
    <property type="evidence" value="ECO:0007669"/>
    <property type="project" value="TreeGrafter"/>
</dbReference>
<dbReference type="EMBL" id="JH767195">
    <property type="protein sequence ID" value="EQC28390.1"/>
    <property type="molecule type" value="Genomic_DNA"/>
</dbReference>
<evidence type="ECO:0000313" key="8">
    <source>
        <dbReference type="Proteomes" id="UP000030762"/>
    </source>
</evidence>
<feature type="transmembrane region" description="Helical" evidence="5">
    <location>
        <begin position="600"/>
        <end position="626"/>
    </location>
</feature>
<dbReference type="GeneID" id="19954664"/>
<keyword evidence="2 5" id="KW-0812">Transmembrane</keyword>
<gene>
    <name evidence="7" type="ORF">SDRG_13937</name>
</gene>
<dbReference type="InParanoid" id="T0Q4N8"/>
<organism evidence="7 8">
    <name type="scientific">Saprolegnia diclina (strain VS20)</name>
    <dbReference type="NCBI Taxonomy" id="1156394"/>
    <lineage>
        <taxon>Eukaryota</taxon>
        <taxon>Sar</taxon>
        <taxon>Stramenopiles</taxon>
        <taxon>Oomycota</taxon>
        <taxon>Saprolegniomycetes</taxon>
        <taxon>Saprolegniales</taxon>
        <taxon>Saprolegniaceae</taxon>
        <taxon>Saprolegnia</taxon>
    </lineage>
</organism>
<dbReference type="GO" id="GO:0016020">
    <property type="term" value="C:membrane"/>
    <property type="evidence" value="ECO:0007669"/>
    <property type="project" value="UniProtKB-SubCell"/>
</dbReference>
<feature type="transmembrane region" description="Helical" evidence="5">
    <location>
        <begin position="404"/>
        <end position="424"/>
    </location>
</feature>
<reference evidence="7 8" key="1">
    <citation type="submission" date="2012-04" db="EMBL/GenBank/DDBJ databases">
        <title>The Genome Sequence of Saprolegnia declina VS20.</title>
        <authorList>
            <consortium name="The Broad Institute Genome Sequencing Platform"/>
            <person name="Russ C."/>
            <person name="Nusbaum C."/>
            <person name="Tyler B."/>
            <person name="van West P."/>
            <person name="Dieguez-Uribeondo J."/>
            <person name="de Bruijn I."/>
            <person name="Tripathy S."/>
            <person name="Jiang R."/>
            <person name="Young S.K."/>
            <person name="Zeng Q."/>
            <person name="Gargeya S."/>
            <person name="Fitzgerald M."/>
            <person name="Haas B."/>
            <person name="Abouelleil A."/>
            <person name="Alvarado L."/>
            <person name="Arachchi H.M."/>
            <person name="Berlin A."/>
            <person name="Chapman S.B."/>
            <person name="Goldberg J."/>
            <person name="Griggs A."/>
            <person name="Gujja S."/>
            <person name="Hansen M."/>
            <person name="Howarth C."/>
            <person name="Imamovic A."/>
            <person name="Larimer J."/>
            <person name="McCowen C."/>
            <person name="Montmayeur A."/>
            <person name="Murphy C."/>
            <person name="Neiman D."/>
            <person name="Pearson M."/>
            <person name="Priest M."/>
            <person name="Roberts A."/>
            <person name="Saif S."/>
            <person name="Shea T."/>
            <person name="Sisk P."/>
            <person name="Sykes S."/>
            <person name="Wortman J."/>
            <person name="Nusbaum C."/>
            <person name="Birren B."/>
        </authorList>
    </citation>
    <scope>NUCLEOTIDE SEQUENCE [LARGE SCALE GENOMIC DNA]</scope>
    <source>
        <strain evidence="7 8">VS20</strain>
    </source>
</reference>
<feature type="transmembrane region" description="Helical" evidence="5">
    <location>
        <begin position="358"/>
        <end position="384"/>
    </location>
</feature>
<dbReference type="Proteomes" id="UP000030762">
    <property type="component" value="Unassembled WGS sequence"/>
</dbReference>
<evidence type="ECO:0000259" key="6">
    <source>
        <dbReference type="Pfam" id="PF04547"/>
    </source>
</evidence>
<sequence>MQVKTQLMQAPSSSHRLDVDGGDEWAFVVVFPNKDPAHIKKLLVRLQKAGLELKLFYSKTTTPDGVPTMIFCKVRAKLKALEAEAARINLPMLMDETKLAALAKRGIQHDDGSWSSFEIGDAITLSRDRLTPYEYIYMKYDVKYDEVRDLYAKTPAGGVFSSVQRMELIESMITNVAHFDVDKLKADGEILDCFPLHSDDELRALQRKWVAWDYMPWSQPIHDVKNYFGTKVALYFAYLGYYTSFLFVSGVVGLGVFCLDMGLRQRYEATASDASASANYVVQVYTVPAFGVFMAVWATLFLEGWKRRSAVYAMHWGTTHHSEAEQPRPQFKGDLAKSPINGADIKFFHETERLKRRVLSWLVLFGLIGVVLVLTGLIFYLRYYLVHLNPDIFVVHVHGRDVRLGGALASTVNLLQIFIMYRIYDGLSLRMNDYENHATESSYEANYILKAIIFHFVNAYAALIYVASVKEHVGDQCIDGDCFNELRYSLIVIYGSQIVIGNIKEILVPRFWAWLAKRKQQTGNVAALSPAERQFFKSHYGWKGTFDDFLEMILQFGYSTFFVVSFPLTPLLSFINNVIEIRIDGYRLTADCRRPRPRSAASIGLWVEVLEVFVTIAIVTNAWVIFYTHKYGNELIEYLEQQDMDVPLLDLGLFVGFVTVVLLFRALVAACIDDVPAYVTRQLARQAFLTSMVLHRVKPDDDEAYTVADDRIAAGMKIAPTDDDPPF</sequence>
<keyword evidence="8" id="KW-1185">Reference proteome</keyword>
<dbReference type="OrthoDB" id="296386at2759"/>
<keyword evidence="4 5" id="KW-0472">Membrane</keyword>
<dbReference type="PANTHER" id="PTHR12308:SF73">
    <property type="entry name" value="ANOCTAMIN"/>
    <property type="match status" value="1"/>
</dbReference>
<feature type="domain" description="Anoctamin transmembrane" evidence="6">
    <location>
        <begin position="224"/>
        <end position="686"/>
    </location>
</feature>
<dbReference type="RefSeq" id="XP_008618260.1">
    <property type="nucleotide sequence ID" value="XM_008620038.1"/>
</dbReference>
<dbReference type="InterPro" id="IPR049452">
    <property type="entry name" value="Anoctamin_TM"/>
</dbReference>
<dbReference type="OMA" id="NILTEWE"/>
<feature type="transmembrane region" description="Helical" evidence="5">
    <location>
        <begin position="445"/>
        <end position="466"/>
    </location>
</feature>
<evidence type="ECO:0000313" key="7">
    <source>
        <dbReference type="EMBL" id="EQC28390.1"/>
    </source>
</evidence>
<dbReference type="InterPro" id="IPR007632">
    <property type="entry name" value="Anoctamin"/>
</dbReference>
<dbReference type="AlphaFoldDB" id="T0Q4N8"/>
<protein>
    <recommendedName>
        <fullName evidence="6">Anoctamin transmembrane domain-containing protein</fullName>
    </recommendedName>
</protein>
<dbReference type="eggNOG" id="KOG2514">
    <property type="taxonomic scope" value="Eukaryota"/>
</dbReference>
<dbReference type="Pfam" id="PF04547">
    <property type="entry name" value="Anoctamin"/>
    <property type="match status" value="1"/>
</dbReference>
<proteinExistence type="predicted"/>
<evidence type="ECO:0000256" key="1">
    <source>
        <dbReference type="ARBA" id="ARBA00004141"/>
    </source>
</evidence>
<keyword evidence="3 5" id="KW-1133">Transmembrane helix</keyword>
<feature type="transmembrane region" description="Helical" evidence="5">
    <location>
        <begin position="232"/>
        <end position="257"/>
    </location>
</feature>
<accession>T0Q4N8</accession>
<feature type="transmembrane region" description="Helical" evidence="5">
    <location>
        <begin position="556"/>
        <end position="579"/>
    </location>
</feature>
<evidence type="ECO:0000256" key="3">
    <source>
        <dbReference type="ARBA" id="ARBA00022989"/>
    </source>
</evidence>
<evidence type="ECO:0000256" key="4">
    <source>
        <dbReference type="ARBA" id="ARBA00023136"/>
    </source>
</evidence>